<keyword evidence="2" id="KW-1185">Reference proteome</keyword>
<evidence type="ECO:0000313" key="2">
    <source>
        <dbReference type="Proteomes" id="UP000499080"/>
    </source>
</evidence>
<gene>
    <name evidence="1" type="ORF">AVEN_255877_1</name>
</gene>
<proteinExistence type="predicted"/>
<evidence type="ECO:0000313" key="1">
    <source>
        <dbReference type="EMBL" id="GBM14815.1"/>
    </source>
</evidence>
<protein>
    <submittedName>
        <fullName evidence="1">Uncharacterized protein</fullName>
    </submittedName>
</protein>
<comment type="caution">
    <text evidence="1">The sequence shown here is derived from an EMBL/GenBank/DDBJ whole genome shotgun (WGS) entry which is preliminary data.</text>
</comment>
<name>A0A4Y2DGW4_ARAVE</name>
<reference evidence="1 2" key="1">
    <citation type="journal article" date="2019" name="Sci. Rep.">
        <title>Orb-weaving spider Araneus ventricosus genome elucidates the spidroin gene catalogue.</title>
        <authorList>
            <person name="Kono N."/>
            <person name="Nakamura H."/>
            <person name="Ohtoshi R."/>
            <person name="Moran D.A.P."/>
            <person name="Shinohara A."/>
            <person name="Yoshida Y."/>
            <person name="Fujiwara M."/>
            <person name="Mori M."/>
            <person name="Tomita M."/>
            <person name="Arakawa K."/>
        </authorList>
    </citation>
    <scope>NUCLEOTIDE SEQUENCE [LARGE SCALE GENOMIC DNA]</scope>
</reference>
<dbReference type="EMBL" id="BGPR01000349">
    <property type="protein sequence ID" value="GBM14815.1"/>
    <property type="molecule type" value="Genomic_DNA"/>
</dbReference>
<dbReference type="Proteomes" id="UP000499080">
    <property type="component" value="Unassembled WGS sequence"/>
</dbReference>
<sequence length="94" mass="10756">MQNELHCQVHVGYRMYKGRKITMCRRRRFRRVEAGSFQYRTYSVVDNLASTTRKMITTLLSTAGARFHTSPGLIFHAGQAEAEMDFAAKVAVRA</sequence>
<accession>A0A4Y2DGW4</accession>
<dbReference type="AlphaFoldDB" id="A0A4Y2DGW4"/>
<organism evidence="1 2">
    <name type="scientific">Araneus ventricosus</name>
    <name type="common">Orbweaver spider</name>
    <name type="synonym">Epeira ventricosa</name>
    <dbReference type="NCBI Taxonomy" id="182803"/>
    <lineage>
        <taxon>Eukaryota</taxon>
        <taxon>Metazoa</taxon>
        <taxon>Ecdysozoa</taxon>
        <taxon>Arthropoda</taxon>
        <taxon>Chelicerata</taxon>
        <taxon>Arachnida</taxon>
        <taxon>Araneae</taxon>
        <taxon>Araneomorphae</taxon>
        <taxon>Entelegynae</taxon>
        <taxon>Araneoidea</taxon>
        <taxon>Araneidae</taxon>
        <taxon>Araneus</taxon>
    </lineage>
</organism>